<accession>A0A7I9VHC4</accession>
<dbReference type="EMBL" id="BJTG01000001">
    <property type="protein sequence ID" value="GEJ55548.1"/>
    <property type="molecule type" value="Genomic_DNA"/>
</dbReference>
<organism evidence="2 3">
    <name type="scientific">Anaeromyxobacter diazotrophicus</name>
    <dbReference type="NCBI Taxonomy" id="2590199"/>
    <lineage>
        <taxon>Bacteria</taxon>
        <taxon>Pseudomonadati</taxon>
        <taxon>Myxococcota</taxon>
        <taxon>Myxococcia</taxon>
        <taxon>Myxococcales</taxon>
        <taxon>Cystobacterineae</taxon>
        <taxon>Anaeromyxobacteraceae</taxon>
        <taxon>Anaeromyxobacter</taxon>
    </lineage>
</organism>
<evidence type="ECO:0000313" key="2">
    <source>
        <dbReference type="EMBL" id="GEJ55548.1"/>
    </source>
</evidence>
<dbReference type="Pfam" id="PF13468">
    <property type="entry name" value="Glyoxalase_3"/>
    <property type="match status" value="1"/>
</dbReference>
<dbReference type="RefSeq" id="WP_176062341.1">
    <property type="nucleotide sequence ID" value="NZ_BJTG01000001.1"/>
</dbReference>
<keyword evidence="3" id="KW-1185">Reference proteome</keyword>
<feature type="domain" description="Glyoxalase-like" evidence="1">
    <location>
        <begin position="4"/>
        <end position="184"/>
    </location>
</feature>
<dbReference type="InterPro" id="IPR029068">
    <property type="entry name" value="Glyas_Bleomycin-R_OHBP_Dase"/>
</dbReference>
<proteinExistence type="predicted"/>
<reference evidence="3" key="1">
    <citation type="journal article" date="2020" name="Appl. Environ. Microbiol.">
        <title>Diazotrophic Anaeromyxobacter Isolates from Soils.</title>
        <authorList>
            <person name="Masuda Y."/>
            <person name="Yamanaka H."/>
            <person name="Xu Z.X."/>
            <person name="Shiratori Y."/>
            <person name="Aono T."/>
            <person name="Amachi S."/>
            <person name="Senoo K."/>
            <person name="Itoh H."/>
        </authorList>
    </citation>
    <scope>NUCLEOTIDE SEQUENCE [LARGE SCALE GENOMIC DNA]</scope>
    <source>
        <strain evidence="3">R267</strain>
    </source>
</reference>
<gene>
    <name evidence="2" type="ORF">AMYX_02890</name>
</gene>
<evidence type="ECO:0000259" key="1">
    <source>
        <dbReference type="Pfam" id="PF13468"/>
    </source>
</evidence>
<dbReference type="Gene3D" id="3.10.180.10">
    <property type="entry name" value="2,3-Dihydroxybiphenyl 1,2-Dioxygenase, domain 1"/>
    <property type="match status" value="1"/>
</dbReference>
<dbReference type="AlphaFoldDB" id="A0A7I9VHC4"/>
<protein>
    <submittedName>
        <fullName evidence="2">Glyoxalase</fullName>
    </submittedName>
</protein>
<dbReference type="InterPro" id="IPR025870">
    <property type="entry name" value="Glyoxalase-like_dom"/>
</dbReference>
<dbReference type="Proteomes" id="UP000503640">
    <property type="component" value="Unassembled WGS sequence"/>
</dbReference>
<comment type="caution">
    <text evidence="2">The sequence shown here is derived from an EMBL/GenBank/DDBJ whole genome shotgun (WGS) entry which is preliminary data.</text>
</comment>
<sequence>MIELDHLVVAALTLDEGMRWVRERVGVAPEPGGQHLGFGTHNALLRLGEDVYLEVLAPDPAQPEPPRSRLFGLDGDATRASLERGPRLLHWVVRTGALGAAIRRLATAAGLEPAAVGLPTPMQRGQLRWTLALPSDGSRPPGGLPSVIDWGATPHPCSRLPDRGVRLERLELAAEAPIASALAELTRDPRVALAAGAPARCIAHLAAPSGTATLGEGHIAGRDAT</sequence>
<evidence type="ECO:0000313" key="3">
    <source>
        <dbReference type="Proteomes" id="UP000503640"/>
    </source>
</evidence>
<name>A0A7I9VHC4_9BACT</name>